<organism evidence="1 2">
    <name type="scientific">Anaeroglobus geminatus F0357</name>
    <dbReference type="NCBI Taxonomy" id="861450"/>
    <lineage>
        <taxon>Bacteria</taxon>
        <taxon>Bacillati</taxon>
        <taxon>Bacillota</taxon>
        <taxon>Negativicutes</taxon>
        <taxon>Veillonellales</taxon>
        <taxon>Veillonellaceae</taxon>
        <taxon>Anaeroglobus</taxon>
    </lineage>
</organism>
<dbReference type="HOGENOM" id="CLU_3179470_0_0_9"/>
<gene>
    <name evidence="1" type="ORF">HMPREF0080_01651</name>
</gene>
<evidence type="ECO:0000313" key="2">
    <source>
        <dbReference type="Proteomes" id="UP000005481"/>
    </source>
</evidence>
<sequence>MLTINYIESFFHIKEEYITGCYQTDEGLIYEVQLPVTTRTCPYCGL</sequence>
<dbReference type="EMBL" id="AGCJ01000072">
    <property type="protein sequence ID" value="EHM39149.1"/>
    <property type="molecule type" value="Genomic_DNA"/>
</dbReference>
<evidence type="ECO:0000313" key="1">
    <source>
        <dbReference type="EMBL" id="EHM39149.1"/>
    </source>
</evidence>
<dbReference type="Proteomes" id="UP000005481">
    <property type="component" value="Unassembled WGS sequence"/>
</dbReference>
<evidence type="ECO:0008006" key="3">
    <source>
        <dbReference type="Google" id="ProtNLM"/>
    </source>
</evidence>
<reference evidence="1 2" key="1">
    <citation type="submission" date="2011-08" db="EMBL/GenBank/DDBJ databases">
        <authorList>
            <person name="Weinstock G."/>
            <person name="Sodergren E."/>
            <person name="Clifton S."/>
            <person name="Fulton L."/>
            <person name="Fulton B."/>
            <person name="Courtney L."/>
            <person name="Fronick C."/>
            <person name="Harrison M."/>
            <person name="Strong C."/>
            <person name="Farmer C."/>
            <person name="Delahaunty K."/>
            <person name="Markovic C."/>
            <person name="Hall O."/>
            <person name="Minx P."/>
            <person name="Tomlinson C."/>
            <person name="Mitreva M."/>
            <person name="Hou S."/>
            <person name="Chen J."/>
            <person name="Wollam A."/>
            <person name="Pepin K.H."/>
            <person name="Johnson M."/>
            <person name="Bhonagiri V."/>
            <person name="Zhang X."/>
            <person name="Suruliraj S."/>
            <person name="Warren W."/>
            <person name="Chinwalla A."/>
            <person name="Mardis E.R."/>
            <person name="Wilson R.K."/>
        </authorList>
    </citation>
    <scope>NUCLEOTIDE SEQUENCE [LARGE SCALE GENOMIC DNA]</scope>
    <source>
        <strain evidence="1 2">F0357</strain>
    </source>
</reference>
<dbReference type="AlphaFoldDB" id="G9YJ07"/>
<keyword evidence="2" id="KW-1185">Reference proteome</keyword>
<name>G9YJ07_9FIRM</name>
<protein>
    <recommendedName>
        <fullName evidence="3">Transposase IS204/IS1001/IS1096/IS1165 zinc-finger domain-containing protein</fullName>
    </recommendedName>
</protein>
<dbReference type="STRING" id="861450.HMPREF0080_01651"/>
<proteinExistence type="predicted"/>
<accession>G9YJ07</accession>
<comment type="caution">
    <text evidence="1">The sequence shown here is derived from an EMBL/GenBank/DDBJ whole genome shotgun (WGS) entry which is preliminary data.</text>
</comment>